<evidence type="ECO:0000256" key="1">
    <source>
        <dbReference type="SAM" id="SignalP"/>
    </source>
</evidence>
<dbReference type="Proteomes" id="UP000190989">
    <property type="component" value="Unassembled WGS sequence"/>
</dbReference>
<evidence type="ECO:0000313" key="3">
    <source>
        <dbReference type="Proteomes" id="UP000190989"/>
    </source>
</evidence>
<sequence length="71" mass="7034">MKTRSFVTGIVGALMIAAPGLAVAATASTASHTKAATASCKGLTGKALKTCKANMTHKSATKQSAPKSTAK</sequence>
<dbReference type="STRING" id="428990.SAMN06295987_11151"/>
<organism evidence="2 3">
    <name type="scientific">Novosphingobium mathurense</name>
    <dbReference type="NCBI Taxonomy" id="428990"/>
    <lineage>
        <taxon>Bacteria</taxon>
        <taxon>Pseudomonadati</taxon>
        <taxon>Pseudomonadota</taxon>
        <taxon>Alphaproteobacteria</taxon>
        <taxon>Sphingomonadales</taxon>
        <taxon>Sphingomonadaceae</taxon>
        <taxon>Novosphingobium</taxon>
    </lineage>
</organism>
<evidence type="ECO:0008006" key="4">
    <source>
        <dbReference type="Google" id="ProtNLM"/>
    </source>
</evidence>
<evidence type="ECO:0000313" key="2">
    <source>
        <dbReference type="EMBL" id="SLK10345.1"/>
    </source>
</evidence>
<dbReference type="EMBL" id="FVZE01000011">
    <property type="protein sequence ID" value="SLK10345.1"/>
    <property type="molecule type" value="Genomic_DNA"/>
</dbReference>
<proteinExistence type="predicted"/>
<gene>
    <name evidence="2" type="ORF">SAMN06295987_11151</name>
</gene>
<feature type="chain" id="PRO_5013046927" description="PsiF repeat-containing protein" evidence="1">
    <location>
        <begin position="25"/>
        <end position="71"/>
    </location>
</feature>
<feature type="signal peptide" evidence="1">
    <location>
        <begin position="1"/>
        <end position="24"/>
    </location>
</feature>
<accession>A0A1U6IQP1</accession>
<reference evidence="3" key="1">
    <citation type="submission" date="2017-02" db="EMBL/GenBank/DDBJ databases">
        <authorList>
            <person name="Varghese N."/>
            <person name="Submissions S."/>
        </authorList>
    </citation>
    <scope>NUCLEOTIDE SEQUENCE [LARGE SCALE GENOMIC DNA]</scope>
    <source>
        <strain evidence="3">SM117</strain>
    </source>
</reference>
<dbReference type="RefSeq" id="WP_079731790.1">
    <property type="nucleotide sequence ID" value="NZ_FVZE01000011.1"/>
</dbReference>
<name>A0A1U6IQP1_9SPHN</name>
<protein>
    <recommendedName>
        <fullName evidence="4">PsiF repeat-containing protein</fullName>
    </recommendedName>
</protein>
<keyword evidence="3" id="KW-1185">Reference proteome</keyword>
<keyword evidence="1" id="KW-0732">Signal</keyword>
<dbReference type="AlphaFoldDB" id="A0A1U6IQP1"/>